<sequence>MPVQDEPAQPTFPIPPSENDLSSTDFKIVKFETPDSQIPIYELRCYTHTRGGQTGNKYFLYRACSTAAYNPITNQPVTLYYIDVFGPYWFQYLRLETDFGTWLKSDPVSKKFNAHVAGLYKYDDWEQREGDHRIVRAPSSHMAYPVPYPGLRIGDVPGTYSFTAFPSDKVVR</sequence>
<comment type="caution">
    <text evidence="2">The sequence shown here is derived from an EMBL/GenBank/DDBJ whole genome shotgun (WGS) entry which is preliminary data.</text>
</comment>
<name>A0A7C3UR24_UNCW3</name>
<feature type="region of interest" description="Disordered" evidence="1">
    <location>
        <begin position="1"/>
        <end position="21"/>
    </location>
</feature>
<evidence type="ECO:0000256" key="1">
    <source>
        <dbReference type="SAM" id="MobiDB-lite"/>
    </source>
</evidence>
<accession>A0A7C3UR24</accession>
<dbReference type="EMBL" id="DTMQ01000035">
    <property type="protein sequence ID" value="HGE99410.1"/>
    <property type="molecule type" value="Genomic_DNA"/>
</dbReference>
<reference evidence="2" key="1">
    <citation type="journal article" date="2020" name="mSystems">
        <title>Genome- and Community-Level Interaction Insights into Carbon Utilization and Element Cycling Functions of Hydrothermarchaeota in Hydrothermal Sediment.</title>
        <authorList>
            <person name="Zhou Z."/>
            <person name="Liu Y."/>
            <person name="Xu W."/>
            <person name="Pan J."/>
            <person name="Luo Z.H."/>
            <person name="Li M."/>
        </authorList>
    </citation>
    <scope>NUCLEOTIDE SEQUENCE [LARGE SCALE GENOMIC DNA]</scope>
    <source>
        <strain evidence="2">SpSt-906</strain>
    </source>
</reference>
<organism evidence="2">
    <name type="scientific">candidate division WOR-3 bacterium</name>
    <dbReference type="NCBI Taxonomy" id="2052148"/>
    <lineage>
        <taxon>Bacteria</taxon>
        <taxon>Bacteria division WOR-3</taxon>
    </lineage>
</organism>
<evidence type="ECO:0000313" key="2">
    <source>
        <dbReference type="EMBL" id="HGE99410.1"/>
    </source>
</evidence>
<dbReference type="AlphaFoldDB" id="A0A7C3UR24"/>
<gene>
    <name evidence="2" type="ORF">ENX07_04995</name>
</gene>
<protein>
    <submittedName>
        <fullName evidence="2">Uncharacterized protein</fullName>
    </submittedName>
</protein>
<proteinExistence type="predicted"/>